<organism evidence="4 5">
    <name type="scientific">Pontibacter saemangeumensis</name>
    <dbReference type="NCBI Taxonomy" id="1084525"/>
    <lineage>
        <taxon>Bacteria</taxon>
        <taxon>Pseudomonadati</taxon>
        <taxon>Bacteroidota</taxon>
        <taxon>Cytophagia</taxon>
        <taxon>Cytophagales</taxon>
        <taxon>Hymenobacteraceae</taxon>
        <taxon>Pontibacter</taxon>
    </lineage>
</organism>
<dbReference type="Pfam" id="PF01553">
    <property type="entry name" value="Acyltransferase"/>
    <property type="match status" value="1"/>
</dbReference>
<dbReference type="SUPFAM" id="SSF69593">
    <property type="entry name" value="Glycerol-3-phosphate (1)-acyltransferase"/>
    <property type="match status" value="1"/>
</dbReference>
<accession>A0ABP8LCZ4</accession>
<comment type="caution">
    <text evidence="4">The sequence shown here is derived from an EMBL/GenBank/DDBJ whole genome shotgun (WGS) entry which is preliminary data.</text>
</comment>
<evidence type="ECO:0000259" key="3">
    <source>
        <dbReference type="SMART" id="SM00563"/>
    </source>
</evidence>
<gene>
    <name evidence="4" type="ORF">GCM10023188_07870</name>
</gene>
<dbReference type="SMART" id="SM00563">
    <property type="entry name" value="PlsC"/>
    <property type="match status" value="1"/>
</dbReference>
<dbReference type="PANTHER" id="PTHR31605">
    <property type="entry name" value="GLYCEROL-3-PHOSPHATE O-ACYLTRANSFERASE 1"/>
    <property type="match status" value="1"/>
</dbReference>
<feature type="domain" description="Phospholipid/glycerol acyltransferase" evidence="3">
    <location>
        <begin position="35"/>
        <end position="161"/>
    </location>
</feature>
<sequence length="451" mass="52152">MLYAILKLIYKIGLWIFFRRFEVHNRHLMPDGGPLLVVSNHPNTFMDPIVTASLLRQPVYFIAKSTVFGSDFQNWMLRQMHLIPIHRREDNPGKPVSNEEAFSASFEALRQYKTLLIFPEGNSFNQRRLRKVKTGTARIALGAEATGVKGLKILPVGLNYSAPTRFHSDVFVNVGEPILVADYATAHRQDGQEAVLALTEEIRKRLEQLIIHTPTDEEDEMARQVEAIYKERLAAAAPSDIPAHIQDFLLTKAIVSGINYFSQREPERVAALKEKLSSYMLQLRRLRLKDEIMGLRRKTVLWRSVLRVLYLALGLPVYAYGLLHNYLPYIIPSKVARAATREHEWYAPIMLTAGIFTFPLFYLLEAWLAQELLHLSWSWTAVYFLTLPLSGFFTLHYWNTLQHTQEHWLLLRLFVKRRALVKSLRLQREEIMAELEAAKEEYLAQANRGLQ</sequence>
<evidence type="ECO:0000313" key="4">
    <source>
        <dbReference type="EMBL" id="GAA4426133.1"/>
    </source>
</evidence>
<protein>
    <recommendedName>
        <fullName evidence="3">Phospholipid/glycerol acyltransferase domain-containing protein</fullName>
    </recommendedName>
</protein>
<evidence type="ECO:0000256" key="2">
    <source>
        <dbReference type="SAM" id="Phobius"/>
    </source>
</evidence>
<name>A0ABP8LCZ4_9BACT</name>
<keyword evidence="1" id="KW-0175">Coiled coil</keyword>
<dbReference type="InterPro" id="IPR052744">
    <property type="entry name" value="GPAT/DAPAT"/>
</dbReference>
<dbReference type="Proteomes" id="UP001500552">
    <property type="component" value="Unassembled WGS sequence"/>
</dbReference>
<dbReference type="CDD" id="cd07992">
    <property type="entry name" value="LPLAT_AAK14816-like"/>
    <property type="match status" value="1"/>
</dbReference>
<dbReference type="InterPro" id="IPR002123">
    <property type="entry name" value="Plipid/glycerol_acylTrfase"/>
</dbReference>
<dbReference type="PANTHER" id="PTHR31605:SF0">
    <property type="entry name" value="GLYCEROL-3-PHOSPHATE O-ACYLTRANSFERASE 1"/>
    <property type="match status" value="1"/>
</dbReference>
<keyword evidence="2" id="KW-0472">Membrane</keyword>
<feature type="transmembrane region" description="Helical" evidence="2">
    <location>
        <begin position="345"/>
        <end position="364"/>
    </location>
</feature>
<keyword evidence="2" id="KW-1133">Transmembrane helix</keyword>
<dbReference type="RefSeq" id="WP_345156944.1">
    <property type="nucleotide sequence ID" value="NZ_BAABHC010000003.1"/>
</dbReference>
<reference evidence="5" key="1">
    <citation type="journal article" date="2019" name="Int. J. Syst. Evol. Microbiol.">
        <title>The Global Catalogue of Microorganisms (GCM) 10K type strain sequencing project: providing services to taxonomists for standard genome sequencing and annotation.</title>
        <authorList>
            <consortium name="The Broad Institute Genomics Platform"/>
            <consortium name="The Broad Institute Genome Sequencing Center for Infectious Disease"/>
            <person name="Wu L."/>
            <person name="Ma J."/>
        </authorList>
    </citation>
    <scope>NUCLEOTIDE SEQUENCE [LARGE SCALE GENOMIC DNA]</scope>
    <source>
        <strain evidence="5">JCM 17926</strain>
    </source>
</reference>
<dbReference type="EMBL" id="BAABHC010000003">
    <property type="protein sequence ID" value="GAA4426133.1"/>
    <property type="molecule type" value="Genomic_DNA"/>
</dbReference>
<keyword evidence="5" id="KW-1185">Reference proteome</keyword>
<evidence type="ECO:0000256" key="1">
    <source>
        <dbReference type="SAM" id="Coils"/>
    </source>
</evidence>
<feature type="transmembrane region" description="Helical" evidence="2">
    <location>
        <begin position="376"/>
        <end position="398"/>
    </location>
</feature>
<feature type="coiled-coil region" evidence="1">
    <location>
        <begin position="421"/>
        <end position="448"/>
    </location>
</feature>
<proteinExistence type="predicted"/>
<feature type="transmembrane region" description="Helical" evidence="2">
    <location>
        <begin position="305"/>
        <end position="325"/>
    </location>
</feature>
<keyword evidence="2" id="KW-0812">Transmembrane</keyword>
<evidence type="ECO:0000313" key="5">
    <source>
        <dbReference type="Proteomes" id="UP001500552"/>
    </source>
</evidence>